<dbReference type="AlphaFoldDB" id="A0AAU8CQ42"/>
<accession>A0AAU8CQ42</accession>
<protein>
    <submittedName>
        <fullName evidence="1">DUF982 domain-containing protein</fullName>
    </submittedName>
</protein>
<sequence>MDDKRFPSPLELRIAGTHTRRVATVWEAIECLQSQWPITTPPAYRAAMRACRDALDGLRPVSEARRAFRAAAREAGLLGAKAHPHARSVSQLVNPNRTGALQLIPNPREKGHDAAERV</sequence>
<dbReference type="Gene3D" id="6.10.250.730">
    <property type="match status" value="1"/>
</dbReference>
<dbReference type="InterPro" id="IPR010385">
    <property type="entry name" value="DUF982"/>
</dbReference>
<proteinExistence type="predicted"/>
<dbReference type="Pfam" id="PF06169">
    <property type="entry name" value="DUF982"/>
    <property type="match status" value="1"/>
</dbReference>
<dbReference type="EMBL" id="CP159253">
    <property type="protein sequence ID" value="XCG48778.1"/>
    <property type="molecule type" value="Genomic_DNA"/>
</dbReference>
<evidence type="ECO:0000313" key="1">
    <source>
        <dbReference type="EMBL" id="XCG48778.1"/>
    </source>
</evidence>
<name>A0AAU8CQ42_9HYPH</name>
<dbReference type="RefSeq" id="WP_353643694.1">
    <property type="nucleotide sequence ID" value="NZ_CP159253.1"/>
</dbReference>
<gene>
    <name evidence="1" type="ORF">ABVK50_26800</name>
</gene>
<reference evidence="1" key="1">
    <citation type="submission" date="2024-06" db="EMBL/GenBank/DDBJ databases">
        <title>Mesorhizobium karijinii sp. nov., a symbiont of the iconic Swainsona formosa from arid Australia.</title>
        <authorList>
            <person name="Hill Y.J."/>
            <person name="Watkin E.L.J."/>
            <person name="O'Hara G.W."/>
            <person name="Terpolilli J."/>
            <person name="Tye M.L."/>
            <person name="Kohlmeier M.G."/>
        </authorList>
    </citation>
    <scope>NUCLEOTIDE SEQUENCE</scope>
    <source>
        <strain evidence="1">WSM2240</strain>
    </source>
</reference>
<organism evidence="1">
    <name type="scientific">Mesorhizobium sp. WSM2240</name>
    <dbReference type="NCBI Taxonomy" id="3228851"/>
    <lineage>
        <taxon>Bacteria</taxon>
        <taxon>Pseudomonadati</taxon>
        <taxon>Pseudomonadota</taxon>
        <taxon>Alphaproteobacteria</taxon>
        <taxon>Hyphomicrobiales</taxon>
        <taxon>Phyllobacteriaceae</taxon>
        <taxon>Mesorhizobium</taxon>
    </lineage>
</organism>